<dbReference type="GO" id="GO:1900753">
    <property type="term" value="P:doxorubicin transport"/>
    <property type="evidence" value="ECO:0007669"/>
    <property type="project" value="InterPro"/>
</dbReference>
<keyword evidence="10" id="KW-1185">Reference proteome</keyword>
<keyword evidence="6" id="KW-1003">Cell membrane</keyword>
<feature type="domain" description="ABC transmembrane type-2" evidence="8">
    <location>
        <begin position="53"/>
        <end position="281"/>
    </location>
</feature>
<dbReference type="EMBL" id="CACSIP010000011">
    <property type="protein sequence ID" value="CAA0107072.1"/>
    <property type="molecule type" value="Genomic_DNA"/>
</dbReference>
<dbReference type="InterPro" id="IPR013525">
    <property type="entry name" value="ABC2_TM"/>
</dbReference>
<dbReference type="InterPro" id="IPR000412">
    <property type="entry name" value="ABC_2_transport"/>
</dbReference>
<dbReference type="AlphaFoldDB" id="A0A5S9PQX3"/>
<feature type="transmembrane region" description="Helical" evidence="6">
    <location>
        <begin position="204"/>
        <end position="222"/>
    </location>
</feature>
<evidence type="ECO:0000256" key="4">
    <source>
        <dbReference type="ARBA" id="ARBA00023136"/>
    </source>
</evidence>
<dbReference type="PROSITE" id="PS51012">
    <property type="entry name" value="ABC_TM2"/>
    <property type="match status" value="1"/>
</dbReference>
<dbReference type="GO" id="GO:0043190">
    <property type="term" value="C:ATP-binding cassette (ABC) transporter complex"/>
    <property type="evidence" value="ECO:0007669"/>
    <property type="project" value="InterPro"/>
</dbReference>
<dbReference type="InterPro" id="IPR047817">
    <property type="entry name" value="ABC2_TM_bact-type"/>
</dbReference>
<dbReference type="GO" id="GO:0046677">
    <property type="term" value="P:response to antibiotic"/>
    <property type="evidence" value="ECO:0007669"/>
    <property type="project" value="UniProtKB-KW"/>
</dbReference>
<accession>A0A5S9PQX3</accession>
<keyword evidence="6" id="KW-0813">Transport</keyword>
<dbReference type="PIRSF" id="PIRSF006648">
    <property type="entry name" value="DrrB"/>
    <property type="match status" value="1"/>
</dbReference>
<feature type="transmembrane region" description="Helical" evidence="6">
    <location>
        <begin position="167"/>
        <end position="192"/>
    </location>
</feature>
<dbReference type="GO" id="GO:0043215">
    <property type="term" value="P:daunorubicin transport"/>
    <property type="evidence" value="ECO:0007669"/>
    <property type="project" value="InterPro"/>
</dbReference>
<dbReference type="PANTHER" id="PTHR43027:SF1">
    <property type="entry name" value="DOXORUBICIN RESISTANCE ABC TRANSPORTER PERMEASE PROTEIN DRRC-RELATED"/>
    <property type="match status" value="1"/>
</dbReference>
<keyword evidence="5" id="KW-0046">Antibiotic resistance</keyword>
<evidence type="ECO:0000259" key="8">
    <source>
        <dbReference type="PROSITE" id="PS51012"/>
    </source>
</evidence>
<dbReference type="InterPro" id="IPR052902">
    <property type="entry name" value="ABC-2_transporter"/>
</dbReference>
<keyword evidence="2 6" id="KW-0812">Transmembrane</keyword>
<evidence type="ECO:0000256" key="5">
    <source>
        <dbReference type="ARBA" id="ARBA00023251"/>
    </source>
</evidence>
<dbReference type="Pfam" id="PF01061">
    <property type="entry name" value="ABC2_membrane"/>
    <property type="match status" value="1"/>
</dbReference>
<proteinExistence type="inferred from homology"/>
<comment type="subcellular location">
    <subcellularLocation>
        <location evidence="6">Cell membrane</location>
        <topology evidence="6">Multi-pass membrane protein</topology>
    </subcellularLocation>
    <subcellularLocation>
        <location evidence="1">Membrane</location>
        <topology evidence="1">Multi-pass membrane protein</topology>
    </subcellularLocation>
</comment>
<evidence type="ECO:0000313" key="9">
    <source>
        <dbReference type="EMBL" id="CAA0107072.1"/>
    </source>
</evidence>
<evidence type="ECO:0000313" key="10">
    <source>
        <dbReference type="Proteomes" id="UP000430146"/>
    </source>
</evidence>
<sequence>MTVAAQPSAAQAPHRPGGRHRMQRVWENSPRRLIPQTWVLTARILRRWSRDPATLVQSLVMPAGFLVALDIVLGDGIEAVTGNSGLYGQVPLVALVGGMTGAIIGAVNIMREREVGLLSRFWVVPVHRGAGLLARLTADVVRMVVITLVVLGVGVALGFRFEQGIPAAIAWVFMPAVFGVALSAAVLTLALYSSNTIVPQATEIIIAMLMFFSIGFVPLDQYPDWLQPIVEHQPVSYTIEAMRGLALEGPIAEPVMWTMVWSVGIFAACLVPLAIGYRKASKRG</sequence>
<feature type="transmembrane region" description="Helical" evidence="6">
    <location>
        <begin position="140"/>
        <end position="161"/>
    </location>
</feature>
<gene>
    <name evidence="9" type="primary">drrC</name>
    <name evidence="9" type="ORF">AELLOGFF_03679</name>
</gene>
<reference evidence="9 10" key="1">
    <citation type="submission" date="2019-11" db="EMBL/GenBank/DDBJ databases">
        <authorList>
            <person name="Holert J."/>
        </authorList>
    </citation>
    <scope>NUCLEOTIDE SEQUENCE [LARGE SCALE GENOMIC DNA]</scope>
    <source>
        <strain evidence="9">BC8_1</strain>
    </source>
</reference>
<feature type="transmembrane region" description="Helical" evidence="6">
    <location>
        <begin position="255"/>
        <end position="277"/>
    </location>
</feature>
<keyword evidence="4 6" id="KW-0472">Membrane</keyword>
<dbReference type="Proteomes" id="UP000430146">
    <property type="component" value="Unassembled WGS sequence"/>
</dbReference>
<evidence type="ECO:0000256" key="7">
    <source>
        <dbReference type="SAM" id="MobiDB-lite"/>
    </source>
</evidence>
<feature type="region of interest" description="Disordered" evidence="7">
    <location>
        <begin position="1"/>
        <end position="25"/>
    </location>
</feature>
<evidence type="ECO:0000256" key="2">
    <source>
        <dbReference type="ARBA" id="ARBA00022692"/>
    </source>
</evidence>
<name>A0A5S9PQX3_MYCVN</name>
<feature type="transmembrane region" description="Helical" evidence="6">
    <location>
        <begin position="53"/>
        <end position="74"/>
    </location>
</feature>
<protein>
    <recommendedName>
        <fullName evidence="6">Transport permease protein</fullName>
    </recommendedName>
</protein>
<feature type="transmembrane region" description="Helical" evidence="6">
    <location>
        <begin position="86"/>
        <end position="110"/>
    </location>
</feature>
<dbReference type="PANTHER" id="PTHR43027">
    <property type="entry name" value="DOXORUBICIN RESISTANCE ABC TRANSPORTER PERMEASE PROTEIN DRRC-RELATED"/>
    <property type="match status" value="1"/>
</dbReference>
<dbReference type="RefSeq" id="WP_159229943.1">
    <property type="nucleotide sequence ID" value="NZ_CACSIP010000011.1"/>
</dbReference>
<dbReference type="InterPro" id="IPR004377">
    <property type="entry name" value="ABC_transpt_DrrB/DrrC"/>
</dbReference>
<evidence type="ECO:0000256" key="3">
    <source>
        <dbReference type="ARBA" id="ARBA00022989"/>
    </source>
</evidence>
<evidence type="ECO:0000256" key="6">
    <source>
        <dbReference type="RuleBase" id="RU361157"/>
    </source>
</evidence>
<evidence type="ECO:0000256" key="1">
    <source>
        <dbReference type="ARBA" id="ARBA00004141"/>
    </source>
</evidence>
<keyword evidence="3 6" id="KW-1133">Transmembrane helix</keyword>
<dbReference type="GO" id="GO:0140359">
    <property type="term" value="F:ABC-type transporter activity"/>
    <property type="evidence" value="ECO:0007669"/>
    <property type="project" value="InterPro"/>
</dbReference>
<dbReference type="OrthoDB" id="26267at2"/>
<organism evidence="9 10">
    <name type="scientific">Mycolicibacterium vanbaalenii</name>
    <name type="common">Mycobacterium vanbaalenii</name>
    <dbReference type="NCBI Taxonomy" id="110539"/>
    <lineage>
        <taxon>Bacteria</taxon>
        <taxon>Bacillati</taxon>
        <taxon>Actinomycetota</taxon>
        <taxon>Actinomycetes</taxon>
        <taxon>Mycobacteriales</taxon>
        <taxon>Mycobacteriaceae</taxon>
        <taxon>Mycolicibacterium</taxon>
    </lineage>
</organism>
<dbReference type="NCBIfam" id="TIGR00025">
    <property type="entry name" value="Mtu_efflux"/>
    <property type="match status" value="1"/>
</dbReference>
<comment type="similarity">
    <text evidence="6">Belongs to the ABC-2 integral membrane protein family.</text>
</comment>